<organism evidence="2 3">
    <name type="scientific">Ruminococcus gauvreauii</name>
    <dbReference type="NCBI Taxonomy" id="438033"/>
    <lineage>
        <taxon>Bacteria</taxon>
        <taxon>Bacillati</taxon>
        <taxon>Bacillota</taxon>
        <taxon>Clostridia</taxon>
        <taxon>Eubacteriales</taxon>
        <taxon>Oscillospiraceae</taxon>
        <taxon>Ruminococcus</taxon>
    </lineage>
</organism>
<dbReference type="Pfam" id="PF13556">
    <property type="entry name" value="HTH_30"/>
    <property type="match status" value="1"/>
</dbReference>
<reference evidence="2" key="1">
    <citation type="journal article" date="2022" name="Cell">
        <title>Design, construction, and in vivo augmentation of a complex gut microbiome.</title>
        <authorList>
            <person name="Cheng A.G."/>
            <person name="Ho P.Y."/>
            <person name="Aranda-Diaz A."/>
            <person name="Jain S."/>
            <person name="Yu F.B."/>
            <person name="Meng X."/>
            <person name="Wang M."/>
            <person name="Iakiviak M."/>
            <person name="Nagashima K."/>
            <person name="Zhao A."/>
            <person name="Murugkar P."/>
            <person name="Patil A."/>
            <person name="Atabakhsh K."/>
            <person name="Weakley A."/>
            <person name="Yan J."/>
            <person name="Brumbaugh A.R."/>
            <person name="Higginbottom S."/>
            <person name="Dimas A."/>
            <person name="Shiver A.L."/>
            <person name="Deutschbauer A."/>
            <person name="Neff N."/>
            <person name="Sonnenburg J.L."/>
            <person name="Huang K.C."/>
            <person name="Fischbach M.A."/>
        </authorList>
    </citation>
    <scope>NUCLEOTIDE SEQUENCE</scope>
    <source>
        <strain evidence="2">DSM 19829</strain>
    </source>
</reference>
<dbReference type="InterPro" id="IPR042070">
    <property type="entry name" value="PucR_C-HTH_sf"/>
</dbReference>
<evidence type="ECO:0000313" key="3">
    <source>
        <dbReference type="Proteomes" id="UP001060164"/>
    </source>
</evidence>
<dbReference type="InterPro" id="IPR025736">
    <property type="entry name" value="PucR_C-HTH_dom"/>
</dbReference>
<accession>A0ABY5VIW4</accession>
<proteinExistence type="predicted"/>
<name>A0ABY5VIW4_9FIRM</name>
<evidence type="ECO:0000313" key="2">
    <source>
        <dbReference type="EMBL" id="UWP60524.1"/>
    </source>
</evidence>
<sequence length="507" mass="58735">MELTASLIYETMSAAICMERPNRSFSDLPLKGFLFYPSASEHSVQYLQIITYHAFANLKDPSGHTWLCLKHREQPALYHRDFDVIYVNEDITVLELANLLQEVWTEFDRFNDLLLLTRSGLQYAKELFDAASRLTGMEMALVDADYHYLITTKDFYKVSNFPQTSSMTWEQVTEYNQEKEFKEAFSLHGVQNYPSGNRNLLLYYINIFLNDRYCARLVAKFKKITFFDGKLSVIEALGSSVTHAFSIENSSSHYSDSRHSLYSIVNHIIQGSVEDMHRYTAVLSSYGWEKDHRYQVIKFKFLEEDHFTISFDYIRIQIENLLRNSCFISNAAGIFCVRNLSLPGGEERLPDDFKVFLRDTLCKIGISNPFTDIFSIQTFCSEAETALSVGEQEAPSFWYYYFSDFVYDYLKAQCVAQYPASELCHPAISILKRYDALHPHGCLILTLKVLIEHKFNISHAAEALFVHRTTCIYRLNKINELTGIDFNDMKQLTHLMISFMIDDALHA</sequence>
<evidence type="ECO:0000259" key="1">
    <source>
        <dbReference type="Pfam" id="PF13556"/>
    </source>
</evidence>
<dbReference type="Proteomes" id="UP001060164">
    <property type="component" value="Chromosome"/>
</dbReference>
<dbReference type="PANTHER" id="PTHR33744:SF15">
    <property type="entry name" value="CARBOHYDRATE DIACID REGULATOR"/>
    <property type="match status" value="1"/>
</dbReference>
<feature type="domain" description="PucR C-terminal helix-turn-helix" evidence="1">
    <location>
        <begin position="443"/>
        <end position="499"/>
    </location>
</feature>
<dbReference type="PANTHER" id="PTHR33744">
    <property type="entry name" value="CARBOHYDRATE DIACID REGULATOR"/>
    <property type="match status" value="1"/>
</dbReference>
<protein>
    <submittedName>
        <fullName evidence="2">Helix-turn-helix domain-containing protein</fullName>
    </submittedName>
</protein>
<dbReference type="InterPro" id="IPR051448">
    <property type="entry name" value="CdaR-like_regulators"/>
</dbReference>
<gene>
    <name evidence="2" type="ORF">NQ502_05665</name>
</gene>
<dbReference type="RefSeq" id="WP_028529722.1">
    <property type="nucleotide sequence ID" value="NZ_CABLBR010000031.1"/>
</dbReference>
<dbReference type="EMBL" id="CP102290">
    <property type="protein sequence ID" value="UWP60524.1"/>
    <property type="molecule type" value="Genomic_DNA"/>
</dbReference>
<keyword evidence="3" id="KW-1185">Reference proteome</keyword>
<dbReference type="Gene3D" id="1.10.10.2840">
    <property type="entry name" value="PucR C-terminal helix-turn-helix domain"/>
    <property type="match status" value="1"/>
</dbReference>